<dbReference type="AlphaFoldDB" id="A0AAW0J6G5"/>
<evidence type="ECO:0000313" key="1">
    <source>
        <dbReference type="EMBL" id="KAK7822363.1"/>
    </source>
</evidence>
<protein>
    <submittedName>
        <fullName evidence="1">Uncharacterized protein</fullName>
    </submittedName>
</protein>
<dbReference type="EMBL" id="PKMF04000670">
    <property type="protein sequence ID" value="KAK7822363.1"/>
    <property type="molecule type" value="Genomic_DNA"/>
</dbReference>
<comment type="caution">
    <text evidence="1">The sequence shown here is derived from an EMBL/GenBank/DDBJ whole genome shotgun (WGS) entry which is preliminary data.</text>
</comment>
<dbReference type="Proteomes" id="UP000237347">
    <property type="component" value="Unassembled WGS sequence"/>
</dbReference>
<evidence type="ECO:0000313" key="2">
    <source>
        <dbReference type="Proteomes" id="UP000237347"/>
    </source>
</evidence>
<accession>A0AAW0J6G5</accession>
<organism evidence="1 2">
    <name type="scientific">Quercus suber</name>
    <name type="common">Cork oak</name>
    <dbReference type="NCBI Taxonomy" id="58331"/>
    <lineage>
        <taxon>Eukaryota</taxon>
        <taxon>Viridiplantae</taxon>
        <taxon>Streptophyta</taxon>
        <taxon>Embryophyta</taxon>
        <taxon>Tracheophyta</taxon>
        <taxon>Spermatophyta</taxon>
        <taxon>Magnoliopsida</taxon>
        <taxon>eudicotyledons</taxon>
        <taxon>Gunneridae</taxon>
        <taxon>Pentapetalae</taxon>
        <taxon>rosids</taxon>
        <taxon>fabids</taxon>
        <taxon>Fagales</taxon>
        <taxon>Fagaceae</taxon>
        <taxon>Quercus</taxon>
    </lineage>
</organism>
<keyword evidence="2" id="KW-1185">Reference proteome</keyword>
<reference evidence="1 2" key="1">
    <citation type="journal article" date="2018" name="Sci. Data">
        <title>The draft genome sequence of cork oak.</title>
        <authorList>
            <person name="Ramos A.M."/>
            <person name="Usie A."/>
            <person name="Barbosa P."/>
            <person name="Barros P.M."/>
            <person name="Capote T."/>
            <person name="Chaves I."/>
            <person name="Simoes F."/>
            <person name="Abreu I."/>
            <person name="Carrasquinho I."/>
            <person name="Faro C."/>
            <person name="Guimaraes J.B."/>
            <person name="Mendonca D."/>
            <person name="Nobrega F."/>
            <person name="Rodrigues L."/>
            <person name="Saibo N.J.M."/>
            <person name="Varela M.C."/>
            <person name="Egas C."/>
            <person name="Matos J."/>
            <person name="Miguel C.M."/>
            <person name="Oliveira M.M."/>
            <person name="Ricardo C.P."/>
            <person name="Goncalves S."/>
        </authorList>
    </citation>
    <scope>NUCLEOTIDE SEQUENCE [LARGE SCALE GENOMIC DNA]</scope>
    <source>
        <strain evidence="2">cv. HL8</strain>
    </source>
</reference>
<gene>
    <name evidence="1" type="ORF">CFP56_036579</name>
</gene>
<sequence>MRTISTRSYALKATEFLDPENVYFIGQNADDSDTVWSTVNSVLGWVSLRTCLLCGLGIGYQIFLRLNGEVQFGPDWHNQDVV</sequence>
<name>A0AAW0J6G5_QUESU</name>
<proteinExistence type="predicted"/>